<sequence>MEDKLNVLAPEVVKVDEIDKNNLKVVLEPFERGFGYTVGHSLRRIMLSYMPGAAVTEVKIDGVSHEYGTIEGVKEDILDILLNLKDLAIKLDGPSEAELKLDVKKPKTITASDLELPAGVEVVDPDHVIATLVEPKKLVMTLKVKRGIGYVPAEQNSDKSIDSLHLDAIYSPIKRVNYKVENARVENRTDLDKLILDLETDGTIDAKQAVKYAATIMQHQLSVFVDEELVSRKEKRKDKYDFDPLLLRSIEELELTVRSTNCLKAENIFLIGDLIQRAEMDLLKTPNLGKKSLNEIKDELASRGLSLGTVLKNWPPM</sequence>
<accession>A0A368BKV1</accession>
<dbReference type="GO" id="GO:0046983">
    <property type="term" value="F:protein dimerization activity"/>
    <property type="evidence" value="ECO:0007669"/>
    <property type="project" value="InterPro"/>
</dbReference>
<dbReference type="FunFam" id="2.170.120.12:FF:000001">
    <property type="entry name" value="DNA-directed RNA polymerase subunit alpha"/>
    <property type="match status" value="1"/>
</dbReference>
<evidence type="ECO:0000256" key="2">
    <source>
        <dbReference type="ARBA" id="ARBA00012418"/>
    </source>
</evidence>
<dbReference type="SUPFAM" id="SSF56553">
    <property type="entry name" value="Insert subdomain of RNA polymerase alpha subunit"/>
    <property type="match status" value="1"/>
</dbReference>
<dbReference type="InterPro" id="IPR011263">
    <property type="entry name" value="DNA-dir_RNA_pol_RpoA/D/Rpb3"/>
</dbReference>
<dbReference type="CDD" id="cd06928">
    <property type="entry name" value="RNAP_alpha_NTD"/>
    <property type="match status" value="1"/>
</dbReference>
<dbReference type="SUPFAM" id="SSF55257">
    <property type="entry name" value="RBP11-like subunits of RNA polymerase"/>
    <property type="match status" value="1"/>
</dbReference>
<dbReference type="HAMAP" id="MF_00059">
    <property type="entry name" value="RNApol_bact_RpoA"/>
    <property type="match status" value="1"/>
</dbReference>
<evidence type="ECO:0000256" key="3">
    <source>
        <dbReference type="ARBA" id="ARBA00015972"/>
    </source>
</evidence>
<dbReference type="Proteomes" id="UP000252147">
    <property type="component" value="Unassembled WGS sequence"/>
</dbReference>
<evidence type="ECO:0000313" key="14">
    <source>
        <dbReference type="Proteomes" id="UP000252147"/>
    </source>
</evidence>
<evidence type="ECO:0000256" key="8">
    <source>
        <dbReference type="ARBA" id="ARBA00032524"/>
    </source>
</evidence>
<proteinExistence type="inferred from homology"/>
<gene>
    <name evidence="11" type="primary">rpoA</name>
    <name evidence="13" type="ORF">DBW97_03885</name>
</gene>
<dbReference type="GO" id="GO:0003677">
    <property type="term" value="F:DNA binding"/>
    <property type="evidence" value="ECO:0007669"/>
    <property type="project" value="UniProtKB-UniRule"/>
</dbReference>
<keyword evidence="5 11" id="KW-0808">Transferase</keyword>
<dbReference type="Pfam" id="PF01193">
    <property type="entry name" value="RNA_pol_L"/>
    <property type="match status" value="1"/>
</dbReference>
<dbReference type="InterPro" id="IPR036603">
    <property type="entry name" value="RBP11-like"/>
</dbReference>
<comment type="domain">
    <text evidence="11">The N-terminal domain is essential for RNAP assembly and basal transcription, whereas the C-terminal domain is involved in interaction with transcriptional regulators and with upstream promoter elements.</text>
</comment>
<dbReference type="EMBL" id="QOPD01000006">
    <property type="protein sequence ID" value="RCL37938.1"/>
    <property type="molecule type" value="Genomic_DNA"/>
</dbReference>
<dbReference type="NCBIfam" id="NF003513">
    <property type="entry name" value="PRK05182.1-2"/>
    <property type="match status" value="1"/>
</dbReference>
<dbReference type="InterPro" id="IPR011773">
    <property type="entry name" value="DNA-dir_RpoA"/>
</dbReference>
<dbReference type="FunFam" id="1.10.150.20:FF:000001">
    <property type="entry name" value="DNA-directed RNA polymerase subunit alpha"/>
    <property type="match status" value="1"/>
</dbReference>
<dbReference type="Gene3D" id="2.170.120.12">
    <property type="entry name" value="DNA-directed RNA polymerase, insert domain"/>
    <property type="match status" value="1"/>
</dbReference>
<evidence type="ECO:0000256" key="9">
    <source>
        <dbReference type="ARBA" id="ARBA00033070"/>
    </source>
</evidence>
<comment type="similarity">
    <text evidence="1 11">Belongs to the RNA polymerase alpha chain family.</text>
</comment>
<dbReference type="InterPro" id="IPR011262">
    <property type="entry name" value="DNA-dir_RNA_pol_insert"/>
</dbReference>
<feature type="region of interest" description="Alpha N-terminal domain (alpha-NTD)" evidence="11">
    <location>
        <begin position="1"/>
        <end position="227"/>
    </location>
</feature>
<dbReference type="InterPro" id="IPR036643">
    <property type="entry name" value="RNApol_insert_sf"/>
</dbReference>
<comment type="caution">
    <text evidence="13">The sequence shown here is derived from an EMBL/GenBank/DDBJ whole genome shotgun (WGS) entry which is preliminary data.</text>
</comment>
<evidence type="ECO:0000256" key="5">
    <source>
        <dbReference type="ARBA" id="ARBA00022679"/>
    </source>
</evidence>
<dbReference type="Gene3D" id="1.10.150.20">
    <property type="entry name" value="5' to 3' exonuclease, C-terminal subdomain"/>
    <property type="match status" value="1"/>
</dbReference>
<keyword evidence="7 11" id="KW-0804">Transcription</keyword>
<feature type="region of interest" description="Alpha C-terminal domain (alpha-CTD)" evidence="11">
    <location>
        <begin position="242"/>
        <end position="317"/>
    </location>
</feature>
<comment type="catalytic activity">
    <reaction evidence="10 11">
        <text>RNA(n) + a ribonucleoside 5'-triphosphate = RNA(n+1) + diphosphate</text>
        <dbReference type="Rhea" id="RHEA:21248"/>
        <dbReference type="Rhea" id="RHEA-COMP:14527"/>
        <dbReference type="Rhea" id="RHEA-COMP:17342"/>
        <dbReference type="ChEBI" id="CHEBI:33019"/>
        <dbReference type="ChEBI" id="CHEBI:61557"/>
        <dbReference type="ChEBI" id="CHEBI:140395"/>
        <dbReference type="EC" id="2.7.7.6"/>
    </reaction>
</comment>
<protein>
    <recommendedName>
        <fullName evidence="3 11">DNA-directed RNA polymerase subunit alpha</fullName>
        <shortName evidence="11">RNAP subunit alpha</shortName>
        <ecNumber evidence="2 11">2.7.7.6</ecNumber>
    </recommendedName>
    <alternativeName>
        <fullName evidence="9 11">RNA polymerase subunit alpha</fullName>
    </alternativeName>
    <alternativeName>
        <fullName evidence="8 11">Transcriptase subunit alpha</fullName>
    </alternativeName>
</protein>
<dbReference type="InterPro" id="IPR011260">
    <property type="entry name" value="RNAP_asu_C"/>
</dbReference>
<dbReference type="EC" id="2.7.7.6" evidence="2 11"/>
<dbReference type="GO" id="GO:0005737">
    <property type="term" value="C:cytoplasm"/>
    <property type="evidence" value="ECO:0007669"/>
    <property type="project" value="UniProtKB-ARBA"/>
</dbReference>
<dbReference type="Gene3D" id="3.30.1360.10">
    <property type="entry name" value="RNA polymerase, RBP11-like subunit"/>
    <property type="match status" value="1"/>
</dbReference>
<evidence type="ECO:0000256" key="6">
    <source>
        <dbReference type="ARBA" id="ARBA00022695"/>
    </source>
</evidence>
<evidence type="ECO:0000313" key="13">
    <source>
        <dbReference type="EMBL" id="RCL37938.1"/>
    </source>
</evidence>
<evidence type="ECO:0000256" key="4">
    <source>
        <dbReference type="ARBA" id="ARBA00022478"/>
    </source>
</evidence>
<dbReference type="AlphaFoldDB" id="A0A368BKV1"/>
<dbReference type="Pfam" id="PF03118">
    <property type="entry name" value="RNA_pol_A_CTD"/>
    <property type="match status" value="1"/>
</dbReference>
<dbReference type="SMART" id="SM00662">
    <property type="entry name" value="RPOLD"/>
    <property type="match status" value="1"/>
</dbReference>
<dbReference type="NCBIfam" id="NF003519">
    <property type="entry name" value="PRK05182.2-5"/>
    <property type="match status" value="1"/>
</dbReference>
<dbReference type="Pfam" id="PF01000">
    <property type="entry name" value="RNA_pol_A_bac"/>
    <property type="match status" value="1"/>
</dbReference>
<organism evidence="13 14">
    <name type="scientific">SAR86 cluster bacterium</name>
    <dbReference type="NCBI Taxonomy" id="2030880"/>
    <lineage>
        <taxon>Bacteria</taxon>
        <taxon>Pseudomonadati</taxon>
        <taxon>Pseudomonadota</taxon>
        <taxon>Gammaproteobacteria</taxon>
        <taxon>SAR86 cluster</taxon>
    </lineage>
</organism>
<dbReference type="GO" id="GO:0000428">
    <property type="term" value="C:DNA-directed RNA polymerase complex"/>
    <property type="evidence" value="ECO:0007669"/>
    <property type="project" value="UniProtKB-KW"/>
</dbReference>
<evidence type="ECO:0000256" key="11">
    <source>
        <dbReference type="HAMAP-Rule" id="MF_00059"/>
    </source>
</evidence>
<evidence type="ECO:0000256" key="1">
    <source>
        <dbReference type="ARBA" id="ARBA00007123"/>
    </source>
</evidence>
<reference evidence="13 14" key="1">
    <citation type="journal article" date="2018" name="Microbiome">
        <title>Fine metagenomic profile of the Mediterranean stratified and mixed water columns revealed by assembly and recruitment.</title>
        <authorList>
            <person name="Haro-Moreno J.M."/>
            <person name="Lopez-Perez M."/>
            <person name="De La Torre J.R."/>
            <person name="Picazo A."/>
            <person name="Camacho A."/>
            <person name="Rodriguez-Valera F."/>
        </authorList>
    </citation>
    <scope>NUCLEOTIDE SEQUENCE [LARGE SCALE GENOMIC DNA]</scope>
    <source>
        <strain evidence="13">MED-G83</strain>
    </source>
</reference>
<dbReference type="NCBIfam" id="TIGR02027">
    <property type="entry name" value="rpoA"/>
    <property type="match status" value="1"/>
</dbReference>
<evidence type="ECO:0000256" key="10">
    <source>
        <dbReference type="ARBA" id="ARBA00048552"/>
    </source>
</evidence>
<dbReference type="GO" id="GO:0006351">
    <property type="term" value="P:DNA-templated transcription"/>
    <property type="evidence" value="ECO:0007669"/>
    <property type="project" value="UniProtKB-UniRule"/>
</dbReference>
<comment type="subunit">
    <text evidence="11">Homodimer. The RNAP catalytic core consists of 2 alpha, 1 beta, 1 beta' and 1 omega subunit. When a sigma factor is associated with the core the holoenzyme is formed, which can initiate transcription.</text>
</comment>
<feature type="domain" description="DNA-directed RNA polymerase RpoA/D/Rpb3-type" evidence="12">
    <location>
        <begin position="22"/>
        <end position="227"/>
    </location>
</feature>
<evidence type="ECO:0000259" key="12">
    <source>
        <dbReference type="SMART" id="SM00662"/>
    </source>
</evidence>
<keyword evidence="4 11" id="KW-0240">DNA-directed RNA polymerase</keyword>
<keyword evidence="6 11" id="KW-0548">Nucleotidyltransferase</keyword>
<evidence type="ECO:0000256" key="7">
    <source>
        <dbReference type="ARBA" id="ARBA00023163"/>
    </source>
</evidence>
<dbReference type="GO" id="GO:0003899">
    <property type="term" value="F:DNA-directed RNA polymerase activity"/>
    <property type="evidence" value="ECO:0007669"/>
    <property type="project" value="UniProtKB-UniRule"/>
</dbReference>
<dbReference type="SUPFAM" id="SSF47789">
    <property type="entry name" value="C-terminal domain of RNA polymerase alpha subunit"/>
    <property type="match status" value="1"/>
</dbReference>
<name>A0A368BKV1_9GAMM</name>
<comment type="function">
    <text evidence="11">DNA-dependent RNA polymerase catalyzes the transcription of DNA into RNA using the four ribonucleoside triphosphates as substrates.</text>
</comment>